<protein>
    <submittedName>
        <fullName evidence="2">Uncharacterized protein</fullName>
    </submittedName>
</protein>
<sequence length="93" mass="10896">MGMRILSYTTTQKIEGLLDGLVAEMPEELWAIPGNFILNRTVKAGKQFIHLFLQTWFFQLHGLLHLLFMLRSAKKWKFEYSRFMSTIISSTNL</sequence>
<keyword evidence="3" id="KW-1185">Reference proteome</keyword>
<evidence type="ECO:0000313" key="2">
    <source>
        <dbReference type="EMBL" id="KAG9242668.1"/>
    </source>
</evidence>
<keyword evidence="1" id="KW-0472">Membrane</keyword>
<name>A0A9P8CD51_9HELO</name>
<dbReference type="AlphaFoldDB" id="A0A9P8CD51"/>
<accession>A0A9P8CD51</accession>
<feature type="transmembrane region" description="Helical" evidence="1">
    <location>
        <begin position="48"/>
        <end position="70"/>
    </location>
</feature>
<keyword evidence="1" id="KW-1133">Transmembrane helix</keyword>
<dbReference type="Proteomes" id="UP000887226">
    <property type="component" value="Unassembled WGS sequence"/>
</dbReference>
<evidence type="ECO:0000313" key="3">
    <source>
        <dbReference type="Proteomes" id="UP000887226"/>
    </source>
</evidence>
<dbReference type="EMBL" id="MU254050">
    <property type="protein sequence ID" value="KAG9242668.1"/>
    <property type="molecule type" value="Genomic_DNA"/>
</dbReference>
<reference evidence="2" key="1">
    <citation type="journal article" date="2021" name="IMA Fungus">
        <title>Genomic characterization of three marine fungi, including Emericellopsis atlantica sp. nov. with signatures of a generalist lifestyle and marine biomass degradation.</title>
        <authorList>
            <person name="Hagestad O.C."/>
            <person name="Hou L."/>
            <person name="Andersen J.H."/>
            <person name="Hansen E.H."/>
            <person name="Altermark B."/>
            <person name="Li C."/>
            <person name="Kuhnert E."/>
            <person name="Cox R.J."/>
            <person name="Crous P.W."/>
            <person name="Spatafora J.W."/>
            <person name="Lail K."/>
            <person name="Amirebrahimi M."/>
            <person name="Lipzen A."/>
            <person name="Pangilinan J."/>
            <person name="Andreopoulos W."/>
            <person name="Hayes R.D."/>
            <person name="Ng V."/>
            <person name="Grigoriev I.V."/>
            <person name="Jackson S.A."/>
            <person name="Sutton T.D.S."/>
            <person name="Dobson A.D.W."/>
            <person name="Rama T."/>
        </authorList>
    </citation>
    <scope>NUCLEOTIDE SEQUENCE</scope>
    <source>
        <strain evidence="2">TRa3180A</strain>
    </source>
</reference>
<gene>
    <name evidence="2" type="ORF">BJ878DRAFT_544045</name>
</gene>
<comment type="caution">
    <text evidence="2">The sequence shown here is derived from an EMBL/GenBank/DDBJ whole genome shotgun (WGS) entry which is preliminary data.</text>
</comment>
<evidence type="ECO:0000256" key="1">
    <source>
        <dbReference type="SAM" id="Phobius"/>
    </source>
</evidence>
<organism evidence="2 3">
    <name type="scientific">Calycina marina</name>
    <dbReference type="NCBI Taxonomy" id="1763456"/>
    <lineage>
        <taxon>Eukaryota</taxon>
        <taxon>Fungi</taxon>
        <taxon>Dikarya</taxon>
        <taxon>Ascomycota</taxon>
        <taxon>Pezizomycotina</taxon>
        <taxon>Leotiomycetes</taxon>
        <taxon>Helotiales</taxon>
        <taxon>Pezizellaceae</taxon>
        <taxon>Calycina</taxon>
    </lineage>
</organism>
<proteinExistence type="predicted"/>
<keyword evidence="1" id="KW-0812">Transmembrane</keyword>